<dbReference type="OrthoDB" id="9863803at2"/>
<keyword evidence="3" id="KW-1185">Reference proteome</keyword>
<evidence type="ECO:0000313" key="3">
    <source>
        <dbReference type="Proteomes" id="UP000441399"/>
    </source>
</evidence>
<organism evidence="2 3">
    <name type="scientific">BD1-7 clade bacterium</name>
    <dbReference type="NCBI Taxonomy" id="2029982"/>
    <lineage>
        <taxon>Bacteria</taxon>
        <taxon>Pseudomonadati</taxon>
        <taxon>Pseudomonadota</taxon>
        <taxon>Gammaproteobacteria</taxon>
        <taxon>Cellvibrionales</taxon>
        <taxon>Spongiibacteraceae</taxon>
        <taxon>BD1-7 clade</taxon>
    </lineage>
</organism>
<accession>A0A5S9P865</accession>
<protein>
    <submittedName>
        <fullName evidence="2">Uncharacterized protein</fullName>
    </submittedName>
</protein>
<name>A0A5S9P865_9GAMM</name>
<feature type="signal peptide" evidence="1">
    <location>
        <begin position="1"/>
        <end position="23"/>
    </location>
</feature>
<evidence type="ECO:0000313" key="2">
    <source>
        <dbReference type="EMBL" id="CAA0099461.1"/>
    </source>
</evidence>
<proteinExistence type="predicted"/>
<sequence length="144" mass="16537">MNYTKPYKAMFVVLALLCHSVLADDALDRFGYAYPLPYSDYASADAVIKDVILNSHWRIVSEKPNVLRVMLSNYKGYDVVSDLKYTDNEITVNLVSHKRVDCQKQADKCGVPQKYLQRWLMTLRQRTALKLHHLAIMDAKQKAG</sequence>
<reference evidence="2 3" key="1">
    <citation type="submission" date="2019-11" db="EMBL/GenBank/DDBJ databases">
        <authorList>
            <person name="Holert J."/>
        </authorList>
    </citation>
    <scope>NUCLEOTIDE SEQUENCE [LARGE SCALE GENOMIC DNA]</scope>
    <source>
        <strain evidence="2">SB11_3</strain>
    </source>
</reference>
<dbReference type="EMBL" id="CACSIO010000005">
    <property type="protein sequence ID" value="CAA0099461.1"/>
    <property type="molecule type" value="Genomic_DNA"/>
</dbReference>
<dbReference type="Proteomes" id="UP000441399">
    <property type="component" value="Unassembled WGS sequence"/>
</dbReference>
<dbReference type="AlphaFoldDB" id="A0A5S9P865"/>
<gene>
    <name evidence="2" type="ORF">OPDIPICF_04285</name>
</gene>
<evidence type="ECO:0000256" key="1">
    <source>
        <dbReference type="SAM" id="SignalP"/>
    </source>
</evidence>
<keyword evidence="1" id="KW-0732">Signal</keyword>
<feature type="chain" id="PRO_5025002548" evidence="1">
    <location>
        <begin position="24"/>
        <end position="144"/>
    </location>
</feature>